<dbReference type="OrthoDB" id="2102839at2"/>
<evidence type="ECO:0000313" key="1">
    <source>
        <dbReference type="EMBL" id="KNY26916.1"/>
    </source>
</evidence>
<gene>
    <name evidence="1" type="ORF">Bccel_2181</name>
</gene>
<comment type="caution">
    <text evidence="1">The sequence shown here is derived from an EMBL/GenBank/DDBJ whole genome shotgun (WGS) entry which is preliminary data.</text>
</comment>
<name>A0A0L6JM91_9FIRM</name>
<protein>
    <submittedName>
        <fullName evidence="1">Uncharacterized protein</fullName>
    </submittedName>
</protein>
<dbReference type="STRING" id="398512.Bccel_2181"/>
<sequence>MKPFQVNCSELIADFGIHEDNDVRDLIMFLAEEYDIGIYFEIIIDDRKEFCFFNNIYFDIEVNEISFKVSVSTGTFDECWTARPKNKADVKKLISGIERCSFISDGEVVSRGSNSVARELRDKIITLLPRYHTEIENKLINQVNIDEIFDVDIKIGNGSSLTSLRYGSNGYDDLLGWYFACESHDKMNFPFFEWAEKEHNAKIRAFGGGSGYDEFLKNPNRQSLEY</sequence>
<organism evidence="1 2">
    <name type="scientific">Pseudobacteroides cellulosolvens ATCC 35603 = DSM 2933</name>
    <dbReference type="NCBI Taxonomy" id="398512"/>
    <lineage>
        <taxon>Bacteria</taxon>
        <taxon>Bacillati</taxon>
        <taxon>Bacillota</taxon>
        <taxon>Clostridia</taxon>
        <taxon>Eubacteriales</taxon>
        <taxon>Oscillospiraceae</taxon>
        <taxon>Pseudobacteroides</taxon>
    </lineage>
</organism>
<evidence type="ECO:0000313" key="2">
    <source>
        <dbReference type="Proteomes" id="UP000036923"/>
    </source>
</evidence>
<proteinExistence type="predicted"/>
<reference evidence="2" key="1">
    <citation type="submission" date="2015-07" db="EMBL/GenBank/DDBJ databases">
        <title>Near-Complete Genome Sequence of the Cellulolytic Bacterium Bacteroides (Pseudobacteroides) cellulosolvens ATCC 35603.</title>
        <authorList>
            <person name="Dassa B."/>
            <person name="Utturkar S.M."/>
            <person name="Klingeman D.M."/>
            <person name="Hurt R.A."/>
            <person name="Keller M."/>
            <person name="Xu J."/>
            <person name="Reddy Y.H.K."/>
            <person name="Borovok I."/>
            <person name="Grinberg I.R."/>
            <person name="Lamed R."/>
            <person name="Zhivin O."/>
            <person name="Bayer E.A."/>
            <person name="Brown S.D."/>
        </authorList>
    </citation>
    <scope>NUCLEOTIDE SEQUENCE [LARGE SCALE GENOMIC DNA]</scope>
    <source>
        <strain evidence="2">DSM 2933</strain>
    </source>
</reference>
<dbReference type="Proteomes" id="UP000036923">
    <property type="component" value="Unassembled WGS sequence"/>
</dbReference>
<dbReference type="RefSeq" id="WP_036945238.1">
    <property type="nucleotide sequence ID" value="NZ_JQKC01000046.1"/>
</dbReference>
<keyword evidence="2" id="KW-1185">Reference proteome</keyword>
<accession>A0A0L6JM91</accession>
<dbReference type="eggNOG" id="ENOG5033Z71">
    <property type="taxonomic scope" value="Bacteria"/>
</dbReference>
<dbReference type="EMBL" id="LGTC01000001">
    <property type="protein sequence ID" value="KNY26916.1"/>
    <property type="molecule type" value="Genomic_DNA"/>
</dbReference>
<dbReference type="AlphaFoldDB" id="A0A0L6JM91"/>